<keyword evidence="1" id="KW-0812">Transmembrane</keyword>
<sequence length="318" mass="35713">MISILYLNCHGIGNHSSKRVLSDLCCSHRPSLVYISEPMVAFYLISARFWSSLGLHLVGKDMGGLIPSIWVFSCDSISDPQILLCHEQHLTVSISIESLMHWFTFVYASTALCALAFSSGDGWFFFFLLLFGMPFSPLFRGVSPLTRGVLFSSRSCLFLSVIILGFYGELVFMRWFGAWYSRNQWIFEGKFVDFRVALSLVWRSVYNANRLGIDCMRNCVDDLLILRRFSLSGRLGRALVIRSVVWSPPASGWIKVNTDGTSLGLPSVGGYRGIFRTCRSFVKACFAVPLGQVSAFEAELLAASLAVNYAWNLGWHRI</sequence>
<proteinExistence type="predicted"/>
<evidence type="ECO:0000313" key="3">
    <source>
        <dbReference type="EMBL" id="KAK3184880.1"/>
    </source>
</evidence>
<evidence type="ECO:0000313" key="4">
    <source>
        <dbReference type="Proteomes" id="UP001281410"/>
    </source>
</evidence>
<dbReference type="InterPro" id="IPR002156">
    <property type="entry name" value="RNaseH_domain"/>
</dbReference>
<dbReference type="InterPro" id="IPR052929">
    <property type="entry name" value="RNase_H-like_EbsB-rel"/>
</dbReference>
<organism evidence="3 4">
    <name type="scientific">Dipteronia sinensis</name>
    <dbReference type="NCBI Taxonomy" id="43782"/>
    <lineage>
        <taxon>Eukaryota</taxon>
        <taxon>Viridiplantae</taxon>
        <taxon>Streptophyta</taxon>
        <taxon>Embryophyta</taxon>
        <taxon>Tracheophyta</taxon>
        <taxon>Spermatophyta</taxon>
        <taxon>Magnoliopsida</taxon>
        <taxon>eudicotyledons</taxon>
        <taxon>Gunneridae</taxon>
        <taxon>Pentapetalae</taxon>
        <taxon>rosids</taxon>
        <taxon>malvids</taxon>
        <taxon>Sapindales</taxon>
        <taxon>Sapindaceae</taxon>
        <taxon>Hippocastanoideae</taxon>
        <taxon>Acereae</taxon>
        <taxon>Dipteronia</taxon>
    </lineage>
</organism>
<dbReference type="AlphaFoldDB" id="A0AAE0DU23"/>
<protein>
    <recommendedName>
        <fullName evidence="2">RNase H type-1 domain-containing protein</fullName>
    </recommendedName>
</protein>
<evidence type="ECO:0000256" key="1">
    <source>
        <dbReference type="SAM" id="Phobius"/>
    </source>
</evidence>
<feature type="transmembrane region" description="Helical" evidence="1">
    <location>
        <begin position="123"/>
        <end position="143"/>
    </location>
</feature>
<feature type="domain" description="RNase H type-1" evidence="2">
    <location>
        <begin position="257"/>
        <end position="318"/>
    </location>
</feature>
<dbReference type="CDD" id="cd06222">
    <property type="entry name" value="RNase_H_like"/>
    <property type="match status" value="1"/>
</dbReference>
<dbReference type="InterPro" id="IPR044730">
    <property type="entry name" value="RNase_H-like_dom_plant"/>
</dbReference>
<feature type="transmembrane region" description="Helical" evidence="1">
    <location>
        <begin position="99"/>
        <end position="117"/>
    </location>
</feature>
<keyword evidence="1" id="KW-1133">Transmembrane helix</keyword>
<dbReference type="GO" id="GO:0004523">
    <property type="term" value="F:RNA-DNA hybrid ribonuclease activity"/>
    <property type="evidence" value="ECO:0007669"/>
    <property type="project" value="InterPro"/>
</dbReference>
<feature type="transmembrane region" description="Helical" evidence="1">
    <location>
        <begin position="155"/>
        <end position="176"/>
    </location>
</feature>
<keyword evidence="1" id="KW-0472">Membrane</keyword>
<dbReference type="SUPFAM" id="SSF53098">
    <property type="entry name" value="Ribonuclease H-like"/>
    <property type="match status" value="1"/>
</dbReference>
<dbReference type="PANTHER" id="PTHR47074:SF75">
    <property type="entry name" value="RNASE H TYPE-1 DOMAIN-CONTAINING PROTEIN"/>
    <property type="match status" value="1"/>
</dbReference>
<dbReference type="GO" id="GO:0003676">
    <property type="term" value="F:nucleic acid binding"/>
    <property type="evidence" value="ECO:0007669"/>
    <property type="project" value="InterPro"/>
</dbReference>
<reference evidence="3" key="1">
    <citation type="journal article" date="2023" name="Plant J.">
        <title>Genome sequences and population genomics provide insights into the demographic history, inbreeding, and mutation load of two 'living fossil' tree species of Dipteronia.</title>
        <authorList>
            <person name="Feng Y."/>
            <person name="Comes H.P."/>
            <person name="Chen J."/>
            <person name="Zhu S."/>
            <person name="Lu R."/>
            <person name="Zhang X."/>
            <person name="Li P."/>
            <person name="Qiu J."/>
            <person name="Olsen K.M."/>
            <person name="Qiu Y."/>
        </authorList>
    </citation>
    <scope>NUCLEOTIDE SEQUENCE</scope>
    <source>
        <strain evidence="3">NBL</strain>
    </source>
</reference>
<evidence type="ECO:0000259" key="2">
    <source>
        <dbReference type="Pfam" id="PF13456"/>
    </source>
</evidence>
<name>A0AAE0DU23_9ROSI</name>
<dbReference type="Proteomes" id="UP001281410">
    <property type="component" value="Unassembled WGS sequence"/>
</dbReference>
<accession>A0AAE0DU23</accession>
<dbReference type="InterPro" id="IPR012337">
    <property type="entry name" value="RNaseH-like_sf"/>
</dbReference>
<dbReference type="Pfam" id="PF13456">
    <property type="entry name" value="RVT_3"/>
    <property type="match status" value="1"/>
</dbReference>
<keyword evidence="4" id="KW-1185">Reference proteome</keyword>
<dbReference type="EMBL" id="JANJYJ010000010">
    <property type="protein sequence ID" value="KAK3184880.1"/>
    <property type="molecule type" value="Genomic_DNA"/>
</dbReference>
<gene>
    <name evidence="3" type="ORF">Dsin_032166</name>
</gene>
<dbReference type="PANTHER" id="PTHR47074">
    <property type="entry name" value="BNAC02G40300D PROTEIN"/>
    <property type="match status" value="1"/>
</dbReference>
<comment type="caution">
    <text evidence="3">The sequence shown here is derived from an EMBL/GenBank/DDBJ whole genome shotgun (WGS) entry which is preliminary data.</text>
</comment>